<gene>
    <name evidence="1" type="ORF">F1189_02405</name>
</gene>
<proteinExistence type="predicted"/>
<organism evidence="1 2">
    <name type="scientific">Rhodovastum atsumiense</name>
    <dbReference type="NCBI Taxonomy" id="504468"/>
    <lineage>
        <taxon>Bacteria</taxon>
        <taxon>Pseudomonadati</taxon>
        <taxon>Pseudomonadota</taxon>
        <taxon>Alphaproteobacteria</taxon>
        <taxon>Acetobacterales</taxon>
        <taxon>Acetobacteraceae</taxon>
        <taxon>Rhodovastum</taxon>
    </lineage>
</organism>
<protein>
    <submittedName>
        <fullName evidence="1">Uncharacterized protein</fullName>
    </submittedName>
</protein>
<evidence type="ECO:0000313" key="1">
    <source>
        <dbReference type="EMBL" id="KAA5614076.1"/>
    </source>
</evidence>
<accession>A0A5M6J0E7</accession>
<name>A0A5M6J0E7_9PROT</name>
<dbReference type="Proteomes" id="UP000325255">
    <property type="component" value="Unassembled WGS sequence"/>
</dbReference>
<comment type="caution">
    <text evidence="1">The sequence shown here is derived from an EMBL/GenBank/DDBJ whole genome shotgun (WGS) entry which is preliminary data.</text>
</comment>
<sequence length="152" mass="15176">MVDIPADSSADIPPQQTLLYQSPDLVVQLAYTGPNGATYLAAPASQELRFIDYDEATLVAPPVAANVTETPVDTGDPLGYGAQFVVGSDTATFSLGSTTQAIPPATLQVSVAPGGPPVAVTELGAAGGLSVGFDDPAVGGGFVSYGIPLVIG</sequence>
<evidence type="ECO:0000313" key="2">
    <source>
        <dbReference type="Proteomes" id="UP000325255"/>
    </source>
</evidence>
<dbReference type="AlphaFoldDB" id="A0A5M6J0E7"/>
<dbReference type="EMBL" id="VWPK01000003">
    <property type="protein sequence ID" value="KAA5614076.1"/>
    <property type="molecule type" value="Genomic_DNA"/>
</dbReference>
<reference evidence="1 2" key="1">
    <citation type="submission" date="2019-09" db="EMBL/GenBank/DDBJ databases">
        <title>Genome sequence of Rhodovastum atsumiense, a diverse member of the Acetobacteraceae family of non-sulfur purple photosynthetic bacteria.</title>
        <authorList>
            <person name="Meyer T."/>
            <person name="Kyndt J."/>
        </authorList>
    </citation>
    <scope>NUCLEOTIDE SEQUENCE [LARGE SCALE GENOMIC DNA]</scope>
    <source>
        <strain evidence="1 2">DSM 21279</strain>
    </source>
</reference>
<dbReference type="RefSeq" id="WP_150038985.1">
    <property type="nucleotide sequence ID" value="NZ_OW485601.1"/>
</dbReference>
<keyword evidence="2" id="KW-1185">Reference proteome</keyword>